<keyword evidence="2" id="KW-1185">Reference proteome</keyword>
<accession>A0A6J5EWA4</accession>
<reference evidence="1 2" key="1">
    <citation type="submission" date="2020-04" db="EMBL/GenBank/DDBJ databases">
        <authorList>
            <person name="De Canck E."/>
        </authorList>
    </citation>
    <scope>NUCLEOTIDE SEQUENCE [LARGE SCALE GENOMIC DNA]</scope>
    <source>
        <strain evidence="1 2">LMG 29542</strain>
    </source>
</reference>
<dbReference type="EMBL" id="CADIKH010000048">
    <property type="protein sequence ID" value="CAB3770850.1"/>
    <property type="molecule type" value="Genomic_DNA"/>
</dbReference>
<gene>
    <name evidence="1" type="ORF">LMG29542_06465</name>
</gene>
<dbReference type="AlphaFoldDB" id="A0A6J5EWA4"/>
<evidence type="ECO:0000313" key="2">
    <source>
        <dbReference type="Proteomes" id="UP000494363"/>
    </source>
</evidence>
<proteinExistence type="predicted"/>
<name>A0A6J5EWA4_9BURK</name>
<dbReference type="Proteomes" id="UP000494363">
    <property type="component" value="Unassembled WGS sequence"/>
</dbReference>
<sequence>MKAGEPRVIRYKTLLMQRLLDHVRHGYRHHVSGVVHAERAKAFCEKFSDRYEILLNTNQRAYRKILGKANARLLFADLERGDSLHWFLMVTDGEHVAHKLEKLRDALVPGERIEVSGYELLKLPHSKHAGGGVRLTWRMTTAMERQWRYQIRSTVRARRADELVTGLVRSLYQTPGFHTTRYQVGRLVTLLRAEWERSGRNTDSLPLPGALPYVRRMADESFTLEDWLASRLRQQHNQRGDA</sequence>
<organism evidence="1 2">
    <name type="scientific">Paraburkholderia humisilvae</name>
    <dbReference type="NCBI Taxonomy" id="627669"/>
    <lineage>
        <taxon>Bacteria</taxon>
        <taxon>Pseudomonadati</taxon>
        <taxon>Pseudomonadota</taxon>
        <taxon>Betaproteobacteria</taxon>
        <taxon>Burkholderiales</taxon>
        <taxon>Burkholderiaceae</taxon>
        <taxon>Paraburkholderia</taxon>
    </lineage>
</organism>
<protein>
    <submittedName>
        <fullName evidence="1">Uncharacterized protein</fullName>
    </submittedName>
</protein>
<evidence type="ECO:0000313" key="1">
    <source>
        <dbReference type="EMBL" id="CAB3770850.1"/>
    </source>
</evidence>